<name>A0A2I1ILW7_9ACTO</name>
<sequence length="73" mass="7935">MKIKIGLRQNSQELVVETEKDAQALAQQVSAAAKELQTLVFESEKHGTVLVPANGIAYLQVVTDEPRKVGFGL</sequence>
<keyword evidence="3" id="KW-1185">Reference proteome</keyword>
<organism evidence="2 3">
    <name type="scientific">Winkia neuii</name>
    <dbReference type="NCBI Taxonomy" id="33007"/>
    <lineage>
        <taxon>Bacteria</taxon>
        <taxon>Bacillati</taxon>
        <taxon>Actinomycetota</taxon>
        <taxon>Actinomycetes</taxon>
        <taxon>Actinomycetales</taxon>
        <taxon>Actinomycetaceae</taxon>
        <taxon>Winkia</taxon>
    </lineage>
</organism>
<evidence type="ECO:0000313" key="3">
    <source>
        <dbReference type="Proteomes" id="UP000235122"/>
    </source>
</evidence>
<accession>A0A2I1ILW7</accession>
<evidence type="ECO:0000256" key="1">
    <source>
        <dbReference type="SAM" id="Coils"/>
    </source>
</evidence>
<proteinExistence type="predicted"/>
<dbReference type="STRING" id="33007.HMPREF3198_00554"/>
<dbReference type="InterPro" id="IPR021456">
    <property type="entry name" value="DUF3107"/>
</dbReference>
<dbReference type="Pfam" id="PF11305">
    <property type="entry name" value="DUF3107"/>
    <property type="match status" value="1"/>
</dbReference>
<gene>
    <name evidence="2" type="ORF">CYJ19_07970</name>
</gene>
<comment type="caution">
    <text evidence="2">The sequence shown here is derived from an EMBL/GenBank/DDBJ whole genome shotgun (WGS) entry which is preliminary data.</text>
</comment>
<reference evidence="2 3" key="1">
    <citation type="submission" date="2017-12" db="EMBL/GenBank/DDBJ databases">
        <title>Phylogenetic diversity of female urinary microbiome.</title>
        <authorList>
            <person name="Thomas-White K."/>
            <person name="Wolfe A.J."/>
        </authorList>
    </citation>
    <scope>NUCLEOTIDE SEQUENCE [LARGE SCALE GENOMIC DNA]</scope>
    <source>
        <strain evidence="2 3">UMB0402</strain>
    </source>
</reference>
<dbReference type="AlphaFoldDB" id="A0A2I1ILW7"/>
<dbReference type="EMBL" id="PKKO01000004">
    <property type="protein sequence ID" value="PKY72128.1"/>
    <property type="molecule type" value="Genomic_DNA"/>
</dbReference>
<evidence type="ECO:0000313" key="2">
    <source>
        <dbReference type="EMBL" id="PKY72128.1"/>
    </source>
</evidence>
<dbReference type="RefSeq" id="WP_024331248.1">
    <property type="nucleotide sequence ID" value="NZ_JASOXK010000003.1"/>
</dbReference>
<protein>
    <submittedName>
        <fullName evidence="2">DUF3107 domain-containing protein</fullName>
    </submittedName>
</protein>
<keyword evidence="1" id="KW-0175">Coiled coil</keyword>
<dbReference type="GeneID" id="35867467"/>
<feature type="coiled-coil region" evidence="1">
    <location>
        <begin position="8"/>
        <end position="35"/>
    </location>
</feature>
<dbReference type="Proteomes" id="UP000235122">
    <property type="component" value="Unassembled WGS sequence"/>
</dbReference>